<dbReference type="PANTHER" id="PTHR10696:SF56">
    <property type="entry name" value="TAUD_TFDA-LIKE DOMAIN-CONTAINING PROTEIN"/>
    <property type="match status" value="1"/>
</dbReference>
<keyword evidence="4" id="KW-0045">Antibiotic biosynthesis</keyword>
<protein>
    <submittedName>
        <fullName evidence="7">TauD/TfdA family dioxygenase</fullName>
    </submittedName>
</protein>
<dbReference type="InterPro" id="IPR050411">
    <property type="entry name" value="AlphaKG_dependent_hydroxylases"/>
</dbReference>
<keyword evidence="2" id="KW-0560">Oxidoreductase</keyword>
<dbReference type="RefSeq" id="WP_152265877.1">
    <property type="nucleotide sequence ID" value="NZ_VOKX01000122.1"/>
</dbReference>
<dbReference type="InterPro" id="IPR003819">
    <property type="entry name" value="TauD/TfdA-like"/>
</dbReference>
<dbReference type="AlphaFoldDB" id="A0A5N5VYJ3"/>
<evidence type="ECO:0000256" key="5">
    <source>
        <dbReference type="SAM" id="MobiDB-lite"/>
    </source>
</evidence>
<keyword evidence="3" id="KW-0408">Iron</keyword>
<dbReference type="GO" id="GO:0017000">
    <property type="term" value="P:antibiotic biosynthetic process"/>
    <property type="evidence" value="ECO:0007669"/>
    <property type="project" value="UniProtKB-KW"/>
</dbReference>
<evidence type="ECO:0000313" key="8">
    <source>
        <dbReference type="Proteomes" id="UP000327000"/>
    </source>
</evidence>
<evidence type="ECO:0000256" key="1">
    <source>
        <dbReference type="ARBA" id="ARBA00001954"/>
    </source>
</evidence>
<comment type="cofactor">
    <cofactor evidence="1">
        <name>Fe(2+)</name>
        <dbReference type="ChEBI" id="CHEBI:29033"/>
    </cofactor>
</comment>
<organism evidence="7 8">
    <name type="scientific">Streptomyces mobaraensis</name>
    <name type="common">Streptoverticillium mobaraense</name>
    <dbReference type="NCBI Taxonomy" id="35621"/>
    <lineage>
        <taxon>Bacteria</taxon>
        <taxon>Bacillati</taxon>
        <taxon>Actinomycetota</taxon>
        <taxon>Actinomycetes</taxon>
        <taxon>Kitasatosporales</taxon>
        <taxon>Streptomycetaceae</taxon>
        <taxon>Streptomyces</taxon>
    </lineage>
</organism>
<dbReference type="GO" id="GO:0051213">
    <property type="term" value="F:dioxygenase activity"/>
    <property type="evidence" value="ECO:0007669"/>
    <property type="project" value="UniProtKB-KW"/>
</dbReference>
<evidence type="ECO:0000313" key="7">
    <source>
        <dbReference type="EMBL" id="KAB7833921.1"/>
    </source>
</evidence>
<keyword evidence="7" id="KW-0223">Dioxygenase</keyword>
<dbReference type="InterPro" id="IPR042098">
    <property type="entry name" value="TauD-like_sf"/>
</dbReference>
<feature type="region of interest" description="Disordered" evidence="5">
    <location>
        <begin position="1"/>
        <end position="33"/>
    </location>
</feature>
<dbReference type="OrthoDB" id="9769888at2"/>
<dbReference type="Gene3D" id="3.60.130.10">
    <property type="entry name" value="Clavaminate synthase-like"/>
    <property type="match status" value="1"/>
</dbReference>
<name>A0A5N5VYJ3_STRMB</name>
<dbReference type="Proteomes" id="UP000327000">
    <property type="component" value="Unassembled WGS sequence"/>
</dbReference>
<accession>A0A5N5VYJ3</accession>
<dbReference type="Pfam" id="PF02668">
    <property type="entry name" value="TauD"/>
    <property type="match status" value="1"/>
</dbReference>
<evidence type="ECO:0000256" key="2">
    <source>
        <dbReference type="ARBA" id="ARBA00023002"/>
    </source>
</evidence>
<dbReference type="SUPFAM" id="SSF51197">
    <property type="entry name" value="Clavaminate synthase-like"/>
    <property type="match status" value="1"/>
</dbReference>
<evidence type="ECO:0000256" key="4">
    <source>
        <dbReference type="ARBA" id="ARBA00023194"/>
    </source>
</evidence>
<sequence>MNRHGPLAGRRQSLDTRSAAWVAPTGTPGLPLEVAATRDGVDPAEWARTHRDTVTGWLHRHGAVLFRGFGVGLDGFGDVVHALAGSPEAYVERSSPRTALGHHLYTATDHPADQPIPPHNENSYQLRFPGRLVFGCLTPARTGGATPLADTRRVLGRLDRALVAAFARRGVLYQRNYGDGIGMSWQDAFQTRDKAAVTAYCAARRVDVEWKPDGGLRTTQVRPALAVHPATGERVWFNHAAFFHVSARPPALRDALLAQFDERDLPSHSCYGDGRPIEPAVMEELHHAYAAELVAPAWRAGDVLLVDNLLTAHGREPFTGERRVVVGMAQPLDWDEVSA</sequence>
<evidence type="ECO:0000259" key="6">
    <source>
        <dbReference type="Pfam" id="PF02668"/>
    </source>
</evidence>
<proteinExistence type="predicted"/>
<gene>
    <name evidence="7" type="ORF">FRZ00_31645</name>
</gene>
<dbReference type="PANTHER" id="PTHR10696">
    <property type="entry name" value="GAMMA-BUTYROBETAINE HYDROXYLASE-RELATED"/>
    <property type="match status" value="1"/>
</dbReference>
<evidence type="ECO:0000256" key="3">
    <source>
        <dbReference type="ARBA" id="ARBA00023004"/>
    </source>
</evidence>
<keyword evidence="8" id="KW-1185">Reference proteome</keyword>
<comment type="caution">
    <text evidence="7">The sequence shown here is derived from an EMBL/GenBank/DDBJ whole genome shotgun (WGS) entry which is preliminary data.</text>
</comment>
<dbReference type="EMBL" id="VOKX01000122">
    <property type="protein sequence ID" value="KAB7833921.1"/>
    <property type="molecule type" value="Genomic_DNA"/>
</dbReference>
<reference evidence="7 8" key="1">
    <citation type="journal article" date="2019" name="Microb. Cell Fact.">
        <title>Exploring novel herbicidin analogues by transcriptional regulator overexpression and MS/MS molecular networking.</title>
        <authorList>
            <person name="Shi Y."/>
            <person name="Gu R."/>
            <person name="Li Y."/>
            <person name="Wang X."/>
            <person name="Ren W."/>
            <person name="Li X."/>
            <person name="Wang L."/>
            <person name="Xie Y."/>
            <person name="Hong B."/>
        </authorList>
    </citation>
    <scope>NUCLEOTIDE SEQUENCE [LARGE SCALE GENOMIC DNA]</scope>
    <source>
        <strain evidence="7 8">US-43</strain>
    </source>
</reference>
<feature type="domain" description="TauD/TfdA-like" evidence="6">
    <location>
        <begin position="36"/>
        <end position="327"/>
    </location>
</feature>